<name>A0A840FD84_9ACTN</name>
<organism evidence="2 3">
    <name type="scientific">Gordonia humi</name>
    <dbReference type="NCBI Taxonomy" id="686429"/>
    <lineage>
        <taxon>Bacteria</taxon>
        <taxon>Bacillati</taxon>
        <taxon>Actinomycetota</taxon>
        <taxon>Actinomycetes</taxon>
        <taxon>Mycobacteriales</taxon>
        <taxon>Gordoniaceae</taxon>
        <taxon>Gordonia</taxon>
    </lineage>
</organism>
<dbReference type="PRINTS" id="PR00412">
    <property type="entry name" value="EPOXHYDRLASE"/>
</dbReference>
<keyword evidence="3" id="KW-1185">Reference proteome</keyword>
<dbReference type="Pfam" id="PF00561">
    <property type="entry name" value="Abhydrolase_1"/>
    <property type="match status" value="1"/>
</dbReference>
<accession>A0A840FD84</accession>
<gene>
    <name evidence="2" type="ORF">BKA16_003989</name>
</gene>
<dbReference type="InterPro" id="IPR029058">
    <property type="entry name" value="AB_hydrolase_fold"/>
</dbReference>
<evidence type="ECO:0000313" key="3">
    <source>
        <dbReference type="Proteomes" id="UP000551501"/>
    </source>
</evidence>
<dbReference type="Proteomes" id="UP000551501">
    <property type="component" value="Unassembled WGS sequence"/>
</dbReference>
<dbReference type="AlphaFoldDB" id="A0A840FD84"/>
<dbReference type="InterPro" id="IPR000073">
    <property type="entry name" value="AB_hydrolase_1"/>
</dbReference>
<sequence length="287" mass="31183">MTLEHDPRAFRGDGVALAASTWRPDGPREGTVLLLHGGGQTRHSWQRTGARLAEHGWNVHAIDLRGHGDSQWAPDGDYRIAAHARDVRAVASSLPERPILVGASLGGMASLMAQAEDPTLARALVLVDITPKARPEGLARIHDFMARGVAGFDSLDDALDAVVAYNPNRRRRPRIDGLRKNLRERDGRWYWHWDPRILAQRENSPEAAAERERAARAAARSVRVPTLLVRGAQSDVVSDDGVRDLLGSIPGARHVDVAGAGHMVSGDDNDVLSTGIVDFCDDVPRSA</sequence>
<evidence type="ECO:0000259" key="1">
    <source>
        <dbReference type="Pfam" id="PF00561"/>
    </source>
</evidence>
<dbReference type="PANTHER" id="PTHR43194">
    <property type="entry name" value="HYDROLASE ALPHA/BETA FOLD FAMILY"/>
    <property type="match status" value="1"/>
</dbReference>
<evidence type="ECO:0000313" key="2">
    <source>
        <dbReference type="EMBL" id="MBB4137437.1"/>
    </source>
</evidence>
<protein>
    <submittedName>
        <fullName evidence="2">Pimeloyl-ACP methyl ester carboxylesterase</fullName>
    </submittedName>
</protein>
<dbReference type="RefSeq" id="WP_183372291.1">
    <property type="nucleotide sequence ID" value="NZ_BAABHL010000119.1"/>
</dbReference>
<comment type="caution">
    <text evidence="2">The sequence shown here is derived from an EMBL/GenBank/DDBJ whole genome shotgun (WGS) entry which is preliminary data.</text>
</comment>
<reference evidence="2 3" key="1">
    <citation type="submission" date="2020-08" db="EMBL/GenBank/DDBJ databases">
        <title>Sequencing the genomes of 1000 actinobacteria strains.</title>
        <authorList>
            <person name="Klenk H.-P."/>
        </authorList>
    </citation>
    <scope>NUCLEOTIDE SEQUENCE [LARGE SCALE GENOMIC DNA]</scope>
    <source>
        <strain evidence="2 3">DSM 45298</strain>
    </source>
</reference>
<feature type="domain" description="AB hydrolase-1" evidence="1">
    <location>
        <begin position="31"/>
        <end position="265"/>
    </location>
</feature>
<dbReference type="InterPro" id="IPR000639">
    <property type="entry name" value="Epox_hydrolase-like"/>
</dbReference>
<proteinExistence type="predicted"/>
<dbReference type="InterPro" id="IPR050228">
    <property type="entry name" value="Carboxylesterase_BioH"/>
</dbReference>
<dbReference type="GO" id="GO:0003824">
    <property type="term" value="F:catalytic activity"/>
    <property type="evidence" value="ECO:0007669"/>
    <property type="project" value="InterPro"/>
</dbReference>
<dbReference type="Gene3D" id="3.40.50.1820">
    <property type="entry name" value="alpha/beta hydrolase"/>
    <property type="match status" value="1"/>
</dbReference>
<dbReference type="EMBL" id="JACIFP010000001">
    <property type="protein sequence ID" value="MBB4137437.1"/>
    <property type="molecule type" value="Genomic_DNA"/>
</dbReference>
<dbReference type="PANTHER" id="PTHR43194:SF2">
    <property type="entry name" value="PEROXISOMAL MEMBRANE PROTEIN LPX1"/>
    <property type="match status" value="1"/>
</dbReference>
<dbReference type="SUPFAM" id="SSF53474">
    <property type="entry name" value="alpha/beta-Hydrolases"/>
    <property type="match status" value="1"/>
</dbReference>